<dbReference type="SUPFAM" id="SSF51735">
    <property type="entry name" value="NAD(P)-binding Rossmann-fold domains"/>
    <property type="match status" value="1"/>
</dbReference>
<dbReference type="PANTHER" id="PTHR12286">
    <property type="entry name" value="SACCHAROPINE DEHYDROGENASE-LIKE OXIDOREDUCTASE"/>
    <property type="match status" value="1"/>
</dbReference>
<feature type="domain" description="Saccharopine dehydrogenase NADP binding" evidence="2">
    <location>
        <begin position="11"/>
        <end position="140"/>
    </location>
</feature>
<keyword evidence="3" id="KW-0560">Oxidoreductase</keyword>
<sequence>MTTTQANYDLIVFGATSFVGQILTDYLAKNYGVNGDLKWAIAGRSESKLNDVKATLGSNAADLPVLIADASDETALIALCEQTKLVISTVGPYALYGEPLIKACVSTGTDYCDLTGEVQWIGRMIKRYEDQAKESGARIVHCCGFDSIPSDMGVWFLQKHAEETFGEPCQDVRMRVKVAKGGLSGGTVASMINIAKEMGADPKLRKELANPFSICPPEHRSKTRQPSLKSAEFDKDFGVWLAPFVMGAINTRVVHRSNALQGARYGKEFTYDEAIMTGQGAKGRLTAYGVVAALGTFLAASAIKPTRWVVEKLVPQPGEGPTPEAQEAGFYDIRFIGRTQTGKTMITKVTGDRDPGYGSTAKMLGEAGVCLAQEIGDELPGGFWTPSSAMDGKLLERLTSNAGLTFEVVETR</sequence>
<evidence type="ECO:0000259" key="2">
    <source>
        <dbReference type="Pfam" id="PF03435"/>
    </source>
</evidence>
<comment type="caution">
    <text evidence="3">The sequence shown here is derived from an EMBL/GenBank/DDBJ whole genome shotgun (WGS) entry which is preliminary data.</text>
</comment>
<dbReference type="GO" id="GO:0005886">
    <property type="term" value="C:plasma membrane"/>
    <property type="evidence" value="ECO:0007669"/>
    <property type="project" value="TreeGrafter"/>
</dbReference>
<organism evidence="3 4">
    <name type="scientific">Marinobacter litoralis</name>
    <dbReference type="NCBI Taxonomy" id="187981"/>
    <lineage>
        <taxon>Bacteria</taxon>
        <taxon>Pseudomonadati</taxon>
        <taxon>Pseudomonadota</taxon>
        <taxon>Gammaproteobacteria</taxon>
        <taxon>Pseudomonadales</taxon>
        <taxon>Marinobacteraceae</taxon>
        <taxon>Marinobacter</taxon>
    </lineage>
</organism>
<dbReference type="EMBL" id="QMDL01000001">
    <property type="protein sequence ID" value="RMJ06292.1"/>
    <property type="molecule type" value="Genomic_DNA"/>
</dbReference>
<dbReference type="GO" id="GO:0016491">
    <property type="term" value="F:oxidoreductase activity"/>
    <property type="evidence" value="ECO:0007669"/>
    <property type="project" value="UniProtKB-KW"/>
</dbReference>
<dbReference type="GO" id="GO:0009247">
    <property type="term" value="P:glycolipid biosynthetic process"/>
    <property type="evidence" value="ECO:0007669"/>
    <property type="project" value="TreeGrafter"/>
</dbReference>
<dbReference type="Gene3D" id="3.40.50.720">
    <property type="entry name" value="NAD(P)-binding Rossmann-like Domain"/>
    <property type="match status" value="1"/>
</dbReference>
<dbReference type="PANTHER" id="PTHR12286:SF5">
    <property type="entry name" value="SACCHAROPINE DEHYDROGENASE-LIKE OXIDOREDUCTASE"/>
    <property type="match status" value="1"/>
</dbReference>
<dbReference type="OrthoDB" id="4420885at2"/>
<dbReference type="EC" id="1.3.1.-" evidence="3"/>
<reference evidence="3 4" key="1">
    <citation type="submission" date="2018-08" db="EMBL/GenBank/DDBJ databases">
        <title>Whole Genome Sequence of the Moderate Halophilic Marine Bacterium Marinobacter litoralis Sw-45.</title>
        <authorList>
            <person name="Musa H."/>
        </authorList>
    </citation>
    <scope>NUCLEOTIDE SEQUENCE [LARGE SCALE GENOMIC DNA]</scope>
    <source>
        <strain evidence="3 4">Sw-45</strain>
    </source>
</reference>
<dbReference type="Pfam" id="PF03435">
    <property type="entry name" value="Sacchrp_dh_NADP"/>
    <property type="match status" value="1"/>
</dbReference>
<proteinExistence type="inferred from homology"/>
<evidence type="ECO:0000313" key="4">
    <source>
        <dbReference type="Proteomes" id="UP000265903"/>
    </source>
</evidence>
<comment type="similarity">
    <text evidence="1">Belongs to the saccharopine dehydrogenase family. Enoyl reductase subfamily.</text>
</comment>
<gene>
    <name evidence="3" type="ORF">DOQ08_00978</name>
</gene>
<dbReference type="InterPro" id="IPR005097">
    <property type="entry name" value="Sacchrp_dh_NADP-bd"/>
</dbReference>
<accession>A0A3M2RM99</accession>
<keyword evidence="4" id="KW-1185">Reference proteome</keyword>
<dbReference type="RefSeq" id="WP_114333744.1">
    <property type="nucleotide sequence ID" value="NZ_QMDL01000001.1"/>
</dbReference>
<name>A0A3M2RM99_9GAMM</name>
<evidence type="ECO:0000256" key="1">
    <source>
        <dbReference type="ARBA" id="ARBA00010591"/>
    </source>
</evidence>
<dbReference type="InterPro" id="IPR036291">
    <property type="entry name" value="NAD(P)-bd_dom_sf"/>
</dbReference>
<dbReference type="Proteomes" id="UP000265903">
    <property type="component" value="Unassembled WGS sequence"/>
</dbReference>
<dbReference type="InterPro" id="IPR051276">
    <property type="entry name" value="Saccharopine_DH-like_oxidrdct"/>
</dbReference>
<evidence type="ECO:0000313" key="3">
    <source>
        <dbReference type="EMBL" id="RMJ06292.1"/>
    </source>
</evidence>
<protein>
    <submittedName>
        <fullName evidence="3">Putative trans-acting enoyl reductase</fullName>
        <ecNumber evidence="3">1.3.1.-</ecNumber>
    </submittedName>
</protein>
<dbReference type="FunFam" id="3.40.50.720:FF:000413">
    <property type="entry name" value="Trans-acting enoyl reductase"/>
    <property type="match status" value="1"/>
</dbReference>
<dbReference type="AlphaFoldDB" id="A0A3M2RM99"/>